<dbReference type="EMBL" id="CU638744">
    <property type="protein sequence ID" value="CAP71230.1"/>
    <property type="molecule type" value="Genomic_DNA"/>
</dbReference>
<sequence length="204" mass="23875">MAPRWTSWIPKKGSFARQFGHYLFRYATWLPAFIWFNSYVAQVTLVNGPSMYPFLNRGYNEGLGRDWCLVWKAGVREGLRRGEVVTFRYVCLMGREGGEGKGKGKGKEKGRGRRFWLMMGTGAQLIRIRLWSSEWWVWRGIGLYRSRLRLGGRTGRRGRCCIRLGWWCRRGMFGWRGIIGIGVGIVITMGRSVRVWLRDGWFMF</sequence>
<name>B2B295_PODAN</name>
<dbReference type="SUPFAM" id="SSF51306">
    <property type="entry name" value="LexA/Signal peptidase"/>
    <property type="match status" value="1"/>
</dbReference>
<dbReference type="STRING" id="515849.B2B295"/>
<evidence type="ECO:0000313" key="3">
    <source>
        <dbReference type="EMBL" id="CDP30629.1"/>
    </source>
</evidence>
<keyword evidence="1" id="KW-0472">Membrane</keyword>
<dbReference type="GO" id="GO:0004252">
    <property type="term" value="F:serine-type endopeptidase activity"/>
    <property type="evidence" value="ECO:0007669"/>
    <property type="project" value="InterPro"/>
</dbReference>
<dbReference type="VEuPathDB" id="FungiDB:PODANS_6_5970"/>
<reference evidence="2 4" key="1">
    <citation type="journal article" date="2008" name="Genome Biol.">
        <title>The genome sequence of the model ascomycete fungus Podospora anserina.</title>
        <authorList>
            <person name="Espagne E."/>
            <person name="Lespinet O."/>
            <person name="Malagnac F."/>
            <person name="Da Silva C."/>
            <person name="Jaillon O."/>
            <person name="Porcel B.M."/>
            <person name="Couloux A."/>
            <person name="Aury J.-M."/>
            <person name="Segurens B."/>
            <person name="Poulain J."/>
            <person name="Anthouard V."/>
            <person name="Grossetete S."/>
            <person name="Khalili H."/>
            <person name="Coppin E."/>
            <person name="Dequard-Chablat M."/>
            <person name="Picard M."/>
            <person name="Contamine V."/>
            <person name="Arnaise S."/>
            <person name="Bourdais A."/>
            <person name="Berteaux-Lecellier V."/>
            <person name="Gautheret D."/>
            <person name="de Vries R.P."/>
            <person name="Battaglia E."/>
            <person name="Coutinho P.M."/>
            <person name="Danchin E.G.J."/>
            <person name="Henrissat B."/>
            <person name="El Khoury R."/>
            <person name="Sainsard-Chanet A."/>
            <person name="Boivin A."/>
            <person name="Pinan-Lucarre B."/>
            <person name="Sellem C.H."/>
            <person name="Debuchy R."/>
            <person name="Wincker P."/>
            <person name="Weissenbach J."/>
            <person name="Silar P."/>
        </authorList>
    </citation>
    <scope>NUCLEOTIDE SEQUENCE [LARGE SCALE GENOMIC DNA]</scope>
    <source>
        <strain evidence="4">S / ATCC MYA-4624 / DSM 980 / FGSC 10383</strain>
        <strain evidence="2">S mat+</strain>
    </source>
</reference>
<dbReference type="InterPro" id="IPR036286">
    <property type="entry name" value="LexA/Signal_pep-like_sf"/>
</dbReference>
<dbReference type="RefSeq" id="XP_001910096.1">
    <property type="nucleotide sequence ID" value="XM_001910061.1"/>
</dbReference>
<dbReference type="HOGENOM" id="CLU_1343776_0_0_1"/>
<reference evidence="3" key="4">
    <citation type="submission" date="2015-04" db="EMBL/GenBank/DDBJ databases">
        <title>Maintaining two mating types: Structure of the mating type locus and its role in heterokaryosis in Podospora anserina.</title>
        <authorList>
            <person name="Grognet P."/>
            <person name="Bidard F."/>
            <person name="Kuchly C."/>
            <person name="Chan Ho Tong L."/>
            <person name="Coppin E."/>
            <person name="Ait Benkhali J."/>
            <person name="Couloux A."/>
            <person name="Wincker P."/>
            <person name="Debuchy R."/>
            <person name="Silar P."/>
        </authorList>
    </citation>
    <scope>NUCLEOTIDE SEQUENCE</scope>
</reference>
<dbReference type="Proteomes" id="UP000001197">
    <property type="component" value="Chromosome 6"/>
</dbReference>
<dbReference type="CDD" id="cd06530">
    <property type="entry name" value="S26_SPase_I"/>
    <property type="match status" value="1"/>
</dbReference>
<dbReference type="EMBL" id="FO904941">
    <property type="protein sequence ID" value="CDP30629.1"/>
    <property type="molecule type" value="Genomic_DNA"/>
</dbReference>
<organism evidence="2">
    <name type="scientific">Podospora anserina (strain S / ATCC MYA-4624 / DSM 980 / FGSC 10383)</name>
    <name type="common">Pleurage anserina</name>
    <dbReference type="NCBI Taxonomy" id="515849"/>
    <lineage>
        <taxon>Eukaryota</taxon>
        <taxon>Fungi</taxon>
        <taxon>Dikarya</taxon>
        <taxon>Ascomycota</taxon>
        <taxon>Pezizomycotina</taxon>
        <taxon>Sordariomycetes</taxon>
        <taxon>Sordariomycetidae</taxon>
        <taxon>Sordariales</taxon>
        <taxon>Podosporaceae</taxon>
        <taxon>Podospora</taxon>
        <taxon>Podospora anserina</taxon>
    </lineage>
</organism>
<gene>
    <name evidence="2" type="ORF">PODANS_6_5970</name>
</gene>
<reference evidence="4" key="3">
    <citation type="journal article" date="2014" name="Genetics">
        <title>Maintaining two mating types: Structure of the mating type locus and its role in heterokaryosis in Podospora anserina.</title>
        <authorList>
            <person name="Grognet P."/>
            <person name="Bidard F."/>
            <person name="Kuchly C."/>
            <person name="Tong L.C.H."/>
            <person name="Coppin E."/>
            <person name="Benkhali J.A."/>
            <person name="Couloux A."/>
            <person name="Wincker P."/>
            <person name="Debuchy R."/>
            <person name="Silar P."/>
        </authorList>
    </citation>
    <scope>GENOME REANNOTATION</scope>
    <source>
        <strain evidence="4">S / ATCC MYA-4624 / DSM 980 / FGSC 10383</strain>
    </source>
</reference>
<accession>B2B295</accession>
<evidence type="ECO:0000313" key="4">
    <source>
        <dbReference type="Proteomes" id="UP000001197"/>
    </source>
</evidence>
<keyword evidence="4" id="KW-1185">Reference proteome</keyword>
<proteinExistence type="predicted"/>
<dbReference type="InterPro" id="IPR019533">
    <property type="entry name" value="Peptidase_S26"/>
</dbReference>
<dbReference type="GeneID" id="6194499"/>
<dbReference type="OrthoDB" id="9996127at2759"/>
<reference evidence="2" key="2">
    <citation type="submission" date="2008-07" db="EMBL/GenBank/DDBJ databases">
        <authorList>
            <person name="Genoscope - CEA"/>
        </authorList>
    </citation>
    <scope>NUCLEOTIDE SEQUENCE</scope>
    <source>
        <strain evidence="2">S mat+</strain>
    </source>
</reference>
<dbReference type="AlphaFoldDB" id="B2B295"/>
<protein>
    <submittedName>
        <fullName evidence="2">Podospora anserina S mat+ genomic DNA chromosome 6, supercontig 2</fullName>
    </submittedName>
</protein>
<keyword evidence="1" id="KW-1133">Transmembrane helix</keyword>
<dbReference type="eggNOG" id="KOG1568">
    <property type="taxonomic scope" value="Eukaryota"/>
</dbReference>
<evidence type="ECO:0000313" key="2">
    <source>
        <dbReference type="EMBL" id="CAP71230.1"/>
    </source>
</evidence>
<dbReference type="KEGG" id="pan:PODANSg7133"/>
<feature type="transmembrane region" description="Helical" evidence="1">
    <location>
        <begin position="173"/>
        <end position="193"/>
    </location>
</feature>
<dbReference type="GO" id="GO:0006465">
    <property type="term" value="P:signal peptide processing"/>
    <property type="evidence" value="ECO:0007669"/>
    <property type="project" value="InterPro"/>
</dbReference>
<keyword evidence="1" id="KW-0812">Transmembrane</keyword>
<evidence type="ECO:0000256" key="1">
    <source>
        <dbReference type="SAM" id="Phobius"/>
    </source>
</evidence>